<sequence>TNYERMSQQTQPGLSAEIQSIQTLNEHFDHKNPLMFNTAFVDSSNTLTVPEQTGRSRSPTRAHLQSNFSASSLSGETRAPASQFIRQQSDSSASSGYVSDTEA</sequence>
<proteinExistence type="predicted"/>
<dbReference type="EMBL" id="HACG01040993">
    <property type="protein sequence ID" value="CEK87858.1"/>
    <property type="molecule type" value="Transcribed_RNA"/>
</dbReference>
<accession>A0A0B7B496</accession>
<organism evidence="2">
    <name type="scientific">Arion vulgaris</name>
    <dbReference type="NCBI Taxonomy" id="1028688"/>
    <lineage>
        <taxon>Eukaryota</taxon>
        <taxon>Metazoa</taxon>
        <taxon>Spiralia</taxon>
        <taxon>Lophotrochozoa</taxon>
        <taxon>Mollusca</taxon>
        <taxon>Gastropoda</taxon>
        <taxon>Heterobranchia</taxon>
        <taxon>Euthyneura</taxon>
        <taxon>Panpulmonata</taxon>
        <taxon>Eupulmonata</taxon>
        <taxon>Stylommatophora</taxon>
        <taxon>Helicina</taxon>
        <taxon>Arionoidea</taxon>
        <taxon>Arionidae</taxon>
        <taxon>Arion</taxon>
    </lineage>
</organism>
<dbReference type="AlphaFoldDB" id="A0A0B7B496"/>
<evidence type="ECO:0000256" key="1">
    <source>
        <dbReference type="SAM" id="MobiDB-lite"/>
    </source>
</evidence>
<protein>
    <submittedName>
        <fullName evidence="2">Uncharacterized protein</fullName>
    </submittedName>
</protein>
<feature type="compositionally biased region" description="Low complexity" evidence="1">
    <location>
        <begin position="89"/>
        <end position="103"/>
    </location>
</feature>
<name>A0A0B7B496_9EUPU</name>
<gene>
    <name evidence="2" type="primary">ORF161759</name>
</gene>
<feature type="non-terminal residue" evidence="2">
    <location>
        <position position="1"/>
    </location>
</feature>
<evidence type="ECO:0000313" key="2">
    <source>
        <dbReference type="EMBL" id="CEK87858.1"/>
    </source>
</evidence>
<reference evidence="2" key="1">
    <citation type="submission" date="2014-12" db="EMBL/GenBank/DDBJ databases">
        <title>Insight into the proteome of Arion vulgaris.</title>
        <authorList>
            <person name="Aradska J."/>
            <person name="Bulat T."/>
            <person name="Smidak R."/>
            <person name="Sarate P."/>
            <person name="Gangsoo J."/>
            <person name="Sialana F."/>
            <person name="Bilban M."/>
            <person name="Lubec G."/>
        </authorList>
    </citation>
    <scope>NUCLEOTIDE SEQUENCE</scope>
    <source>
        <tissue evidence="2">Skin</tissue>
    </source>
</reference>
<feature type="compositionally biased region" description="Polar residues" evidence="1">
    <location>
        <begin position="47"/>
        <end position="75"/>
    </location>
</feature>
<feature type="region of interest" description="Disordered" evidence="1">
    <location>
        <begin position="47"/>
        <end position="103"/>
    </location>
</feature>
<feature type="non-terminal residue" evidence="2">
    <location>
        <position position="103"/>
    </location>
</feature>